<comment type="caution">
    <text evidence="2">The sequence shown here is derived from an EMBL/GenBank/DDBJ whole genome shotgun (WGS) entry which is preliminary data.</text>
</comment>
<feature type="non-terminal residue" evidence="2">
    <location>
        <position position="53"/>
    </location>
</feature>
<protein>
    <submittedName>
        <fullName evidence="2">Uncharacterized protein</fullName>
    </submittedName>
</protein>
<feature type="region of interest" description="Disordered" evidence="1">
    <location>
        <begin position="1"/>
        <end position="21"/>
    </location>
</feature>
<reference evidence="2 3" key="1">
    <citation type="journal article" date="2023" name="Sci. Data">
        <title>Genome assembly of the Korean intertidal mud-creeper Batillaria attramentaria.</title>
        <authorList>
            <person name="Patra A.K."/>
            <person name="Ho P.T."/>
            <person name="Jun S."/>
            <person name="Lee S.J."/>
            <person name="Kim Y."/>
            <person name="Won Y.J."/>
        </authorList>
    </citation>
    <scope>NUCLEOTIDE SEQUENCE [LARGE SCALE GENOMIC DNA]</scope>
    <source>
        <strain evidence="2">Wonlab-2016</strain>
    </source>
</reference>
<feature type="non-terminal residue" evidence="2">
    <location>
        <position position="1"/>
    </location>
</feature>
<dbReference type="EMBL" id="JACVVK020000009">
    <property type="protein sequence ID" value="KAK7505741.1"/>
    <property type="molecule type" value="Genomic_DNA"/>
</dbReference>
<organism evidence="2 3">
    <name type="scientific">Batillaria attramentaria</name>
    <dbReference type="NCBI Taxonomy" id="370345"/>
    <lineage>
        <taxon>Eukaryota</taxon>
        <taxon>Metazoa</taxon>
        <taxon>Spiralia</taxon>
        <taxon>Lophotrochozoa</taxon>
        <taxon>Mollusca</taxon>
        <taxon>Gastropoda</taxon>
        <taxon>Caenogastropoda</taxon>
        <taxon>Sorbeoconcha</taxon>
        <taxon>Cerithioidea</taxon>
        <taxon>Batillariidae</taxon>
        <taxon>Batillaria</taxon>
    </lineage>
</organism>
<accession>A0ABD0M352</accession>
<evidence type="ECO:0000313" key="2">
    <source>
        <dbReference type="EMBL" id="KAK7505741.1"/>
    </source>
</evidence>
<dbReference type="Proteomes" id="UP001519460">
    <property type="component" value="Unassembled WGS sequence"/>
</dbReference>
<feature type="compositionally biased region" description="Basic and acidic residues" evidence="1">
    <location>
        <begin position="1"/>
        <end position="12"/>
    </location>
</feature>
<sequence length="53" mass="5810">AGGVNKRGEKNSTDSSLRQSLMPDKWRALSAGHQRHCFRCGPASLFDFETTTG</sequence>
<proteinExistence type="predicted"/>
<evidence type="ECO:0000256" key="1">
    <source>
        <dbReference type="SAM" id="MobiDB-lite"/>
    </source>
</evidence>
<dbReference type="AlphaFoldDB" id="A0ABD0M352"/>
<name>A0ABD0M352_9CAEN</name>
<gene>
    <name evidence="2" type="ORF">BaRGS_00003012</name>
</gene>
<keyword evidence="3" id="KW-1185">Reference proteome</keyword>
<evidence type="ECO:0000313" key="3">
    <source>
        <dbReference type="Proteomes" id="UP001519460"/>
    </source>
</evidence>